<proteinExistence type="predicted"/>
<evidence type="ECO:0000256" key="1">
    <source>
        <dbReference type="SAM" id="MobiDB-lite"/>
    </source>
</evidence>
<dbReference type="RefSeq" id="WP_144261789.1">
    <property type="nucleotide sequence ID" value="NZ_QMDX01000004.1"/>
</dbReference>
<protein>
    <submittedName>
        <fullName evidence="2">Acc operon protein</fullName>
    </submittedName>
</protein>
<dbReference type="InParanoid" id="A0A554NAH0"/>
<comment type="caution">
    <text evidence="2">The sequence shown here is derived from an EMBL/GenBank/DDBJ whole genome shotgun (WGS) entry which is preliminary data.</text>
</comment>
<gene>
    <name evidence="2" type="ORF">DP107_08830</name>
</gene>
<keyword evidence="3" id="KW-1185">Reference proteome</keyword>
<sequence length="106" mass="10979">MPTTHDTTPTRPDSRTSEADDPADDGRTGPTVPDGASPEEAAAIVAALRAHLAAEAAAEDQDGGQSGRTEPWVMANRLQRVGMDADSLVIAGATDAWTASSRTAHR</sequence>
<dbReference type="Pfam" id="PF26062">
    <property type="entry name" value="DUF8022"/>
    <property type="match status" value="1"/>
</dbReference>
<evidence type="ECO:0000313" key="2">
    <source>
        <dbReference type="EMBL" id="TSD14342.1"/>
    </source>
</evidence>
<feature type="compositionally biased region" description="Low complexity" evidence="1">
    <location>
        <begin position="1"/>
        <end position="11"/>
    </location>
</feature>
<accession>A0A554NAH0</accession>
<feature type="region of interest" description="Disordered" evidence="1">
    <location>
        <begin position="1"/>
        <end position="41"/>
    </location>
</feature>
<name>A0A554NAH0_9EURY</name>
<organism evidence="2 3">
    <name type="scientific">Haloglomus irregulare</name>
    <dbReference type="NCBI Taxonomy" id="2234134"/>
    <lineage>
        <taxon>Archaea</taxon>
        <taxon>Methanobacteriati</taxon>
        <taxon>Methanobacteriota</taxon>
        <taxon>Stenosarchaea group</taxon>
        <taxon>Halobacteria</taxon>
        <taxon>Halobacteriales</taxon>
        <taxon>Natronomonadaceae</taxon>
        <taxon>Haloglomus</taxon>
    </lineage>
</organism>
<dbReference type="EMBL" id="QMDX01000004">
    <property type="protein sequence ID" value="TSD14342.1"/>
    <property type="molecule type" value="Genomic_DNA"/>
</dbReference>
<dbReference type="InterPro" id="IPR058335">
    <property type="entry name" value="PccX"/>
</dbReference>
<dbReference type="Proteomes" id="UP000319894">
    <property type="component" value="Unassembled WGS sequence"/>
</dbReference>
<evidence type="ECO:0000313" key="3">
    <source>
        <dbReference type="Proteomes" id="UP000319894"/>
    </source>
</evidence>
<dbReference type="AlphaFoldDB" id="A0A554NAH0"/>
<reference evidence="2 3" key="1">
    <citation type="submission" date="2018-06" db="EMBL/GenBank/DDBJ databases">
        <title>Natronomonas sp. F16-60 a new haloarchaeon isolated from a solar saltern of Isla Cristina, Huelva, Spain.</title>
        <authorList>
            <person name="Duran-Viseras A."/>
            <person name="Sanchez-Porro C."/>
            <person name="Ventosa A."/>
        </authorList>
    </citation>
    <scope>NUCLEOTIDE SEQUENCE [LARGE SCALE GENOMIC DNA]</scope>
    <source>
        <strain evidence="2 3">F16-60</strain>
    </source>
</reference>